<dbReference type="Proteomes" id="UP000504636">
    <property type="component" value="Unplaced"/>
</dbReference>
<feature type="region of interest" description="Disordered" evidence="1">
    <location>
        <begin position="103"/>
        <end position="132"/>
    </location>
</feature>
<dbReference type="AlphaFoldDB" id="A0A6A6Y0E9"/>
<protein>
    <recommendedName>
        <fullName evidence="5">F-box domain-containing protein</fullName>
    </recommendedName>
</protein>
<dbReference type="PANTHER" id="PTHR38790">
    <property type="entry name" value="2EXR DOMAIN-CONTAINING PROTEIN-RELATED"/>
    <property type="match status" value="1"/>
</dbReference>
<evidence type="ECO:0000313" key="2">
    <source>
        <dbReference type="EMBL" id="KAF2801993.1"/>
    </source>
</evidence>
<feature type="region of interest" description="Disordered" evidence="1">
    <location>
        <begin position="29"/>
        <end position="77"/>
    </location>
</feature>
<reference evidence="4" key="3">
    <citation type="submission" date="2025-04" db="UniProtKB">
        <authorList>
            <consortium name="RefSeq"/>
        </authorList>
    </citation>
    <scope>IDENTIFICATION</scope>
    <source>
        <strain evidence="4">CBS 304.34</strain>
    </source>
</reference>
<feature type="compositionally biased region" description="Polar residues" evidence="1">
    <location>
        <begin position="220"/>
        <end position="234"/>
    </location>
</feature>
<feature type="compositionally biased region" description="Polar residues" evidence="1">
    <location>
        <begin position="110"/>
        <end position="124"/>
    </location>
</feature>
<reference evidence="2 4" key="1">
    <citation type="journal article" date="2020" name="Stud. Mycol.">
        <title>101 Dothideomycetes genomes: a test case for predicting lifestyles and emergence of pathogens.</title>
        <authorList>
            <person name="Haridas S."/>
            <person name="Albert R."/>
            <person name="Binder M."/>
            <person name="Bloem J."/>
            <person name="Labutti K."/>
            <person name="Salamov A."/>
            <person name="Andreopoulos B."/>
            <person name="Baker S."/>
            <person name="Barry K."/>
            <person name="Bills G."/>
            <person name="Bluhm B."/>
            <person name="Cannon C."/>
            <person name="Castanera R."/>
            <person name="Culley D."/>
            <person name="Daum C."/>
            <person name="Ezra D."/>
            <person name="Gonzalez J."/>
            <person name="Henrissat B."/>
            <person name="Kuo A."/>
            <person name="Liang C."/>
            <person name="Lipzen A."/>
            <person name="Lutzoni F."/>
            <person name="Magnuson J."/>
            <person name="Mondo S."/>
            <person name="Nolan M."/>
            <person name="Ohm R."/>
            <person name="Pangilinan J."/>
            <person name="Park H.-J."/>
            <person name="Ramirez L."/>
            <person name="Alfaro M."/>
            <person name="Sun H."/>
            <person name="Tritt A."/>
            <person name="Yoshinaga Y."/>
            <person name="Zwiers L.-H."/>
            <person name="Turgeon B."/>
            <person name="Goodwin S."/>
            <person name="Spatafora J."/>
            <person name="Crous P."/>
            <person name="Grigoriev I."/>
        </authorList>
    </citation>
    <scope>NUCLEOTIDE SEQUENCE</scope>
    <source>
        <strain evidence="2 4">CBS 304.34</strain>
    </source>
</reference>
<reference evidence="4" key="2">
    <citation type="submission" date="2020-04" db="EMBL/GenBank/DDBJ databases">
        <authorList>
            <consortium name="NCBI Genome Project"/>
        </authorList>
    </citation>
    <scope>NUCLEOTIDE SEQUENCE</scope>
    <source>
        <strain evidence="4">CBS 304.34</strain>
    </source>
</reference>
<organism evidence="2">
    <name type="scientific">Mytilinidion resinicola</name>
    <dbReference type="NCBI Taxonomy" id="574789"/>
    <lineage>
        <taxon>Eukaryota</taxon>
        <taxon>Fungi</taxon>
        <taxon>Dikarya</taxon>
        <taxon>Ascomycota</taxon>
        <taxon>Pezizomycotina</taxon>
        <taxon>Dothideomycetes</taxon>
        <taxon>Pleosporomycetidae</taxon>
        <taxon>Mytilinidiales</taxon>
        <taxon>Mytilinidiaceae</taxon>
        <taxon>Mytilinidion</taxon>
    </lineage>
</organism>
<evidence type="ECO:0000313" key="3">
    <source>
        <dbReference type="Proteomes" id="UP000504636"/>
    </source>
</evidence>
<proteinExistence type="predicted"/>
<dbReference type="EMBL" id="MU003726">
    <property type="protein sequence ID" value="KAF2801993.1"/>
    <property type="molecule type" value="Genomic_DNA"/>
</dbReference>
<dbReference type="RefSeq" id="XP_033568957.1">
    <property type="nucleotide sequence ID" value="XM_033724029.1"/>
</dbReference>
<evidence type="ECO:0008006" key="5">
    <source>
        <dbReference type="Google" id="ProtNLM"/>
    </source>
</evidence>
<feature type="region of interest" description="Disordered" evidence="1">
    <location>
        <begin position="220"/>
        <end position="281"/>
    </location>
</feature>
<gene>
    <name evidence="2 4" type="ORF">BDZ99DRAFT_504240</name>
</gene>
<keyword evidence="3" id="KW-1185">Reference proteome</keyword>
<name>A0A6A6Y0E9_9PEZI</name>
<dbReference type="OrthoDB" id="3946110at2759"/>
<evidence type="ECO:0000256" key="1">
    <source>
        <dbReference type="SAM" id="MobiDB-lite"/>
    </source>
</evidence>
<accession>A0A6A6Y0E9</accession>
<sequence length="722" mass="80569">MASSGSNSSASQPRLSPWASYNNQLVPLRTFDHQARQPATPRHSPYLTANMARSTKKDAAKPSAKNKGATSRKRSTDDMDEAYVLDISNAWNRKVRPRFGVTRGMCVDTPPTQSKLGPSSSTQGRGPEQPKMSSTLAVLIPLKSFSSSVAQDSVRQHTQEFKDLSASVKAKYPDSFQFLQNAMSPTTPASIVPEAHASKHPASKPHSLEATVSKLTAHARQTQKTGIQTASKRVSNAVAKAAPREPCTPAKTPRSNQNKRVKVEQSHNSTELPTTTTPTTRFPLMSLPTEIRLMIYEYLVPDKLVPSSRTLVARTSRNSDFRSLRHDGDKCYPALLRSSKLVNAEASYQFFKSAVFQMKVQWNTITFLQHQHNEFSLPSSLAHVKHLHIFLELTMASVGGYSGGPKPANELENAKQQQFLRMRSNLQSIGTVLANAKSIRSLGIIIVDKKLRDDDVLTKSLPAILDPFRGLVRGQKFGLWFDGDYRRFQEHLRPGMNVASHTLFTAVAEEICPNVELEVGLQWDMANALRLLRNWIQGLHIEIPEAKRSELLERAEGAANGNNLDNFKKTVNDTLDLCHAWVQAEHNRLNQRLPNLWAQSGKMLTMNQQGTPKYIGKQDIGSKELRKAKEHLFLVQKAVFDLEVRAYGHKLDYSTPPKEGVEVTKKCKEVLAESKIVAERLDSSLAHHGGIFADLVKVEKKVRHASKIKRARIQTQDKLQPL</sequence>
<dbReference type="GeneID" id="54464922"/>
<evidence type="ECO:0000313" key="4">
    <source>
        <dbReference type="RefSeq" id="XP_033568957.1"/>
    </source>
</evidence>